<dbReference type="Proteomes" id="UP000887565">
    <property type="component" value="Unplaced"/>
</dbReference>
<evidence type="ECO:0000313" key="2">
    <source>
        <dbReference type="WBParaSite" id="nRc.2.0.1.t41225-RA"/>
    </source>
</evidence>
<organism evidence="1 2">
    <name type="scientific">Romanomermis culicivorax</name>
    <name type="common">Nematode worm</name>
    <dbReference type="NCBI Taxonomy" id="13658"/>
    <lineage>
        <taxon>Eukaryota</taxon>
        <taxon>Metazoa</taxon>
        <taxon>Ecdysozoa</taxon>
        <taxon>Nematoda</taxon>
        <taxon>Enoplea</taxon>
        <taxon>Dorylaimia</taxon>
        <taxon>Mermithida</taxon>
        <taxon>Mermithoidea</taxon>
        <taxon>Mermithidae</taxon>
        <taxon>Romanomermis</taxon>
    </lineage>
</organism>
<sequence>MRKKIGSDDTLIIIVVVDNYAFDHMFAKCGFHGDDNLAVGINNGAIGNFDFAAYPELKQLLVKCAFNEA</sequence>
<proteinExistence type="predicted"/>
<name>A0A915KSY1_ROMCU</name>
<reference evidence="2" key="1">
    <citation type="submission" date="2022-11" db="UniProtKB">
        <authorList>
            <consortium name="WormBaseParasite"/>
        </authorList>
    </citation>
    <scope>IDENTIFICATION</scope>
</reference>
<dbReference type="AlphaFoldDB" id="A0A915KSY1"/>
<keyword evidence="1" id="KW-1185">Reference proteome</keyword>
<protein>
    <submittedName>
        <fullName evidence="2">Uncharacterized protein</fullName>
    </submittedName>
</protein>
<accession>A0A915KSY1</accession>
<dbReference type="WBParaSite" id="nRc.2.0.1.t41225-RA">
    <property type="protein sequence ID" value="nRc.2.0.1.t41225-RA"/>
    <property type="gene ID" value="nRc.2.0.1.g41225"/>
</dbReference>
<evidence type="ECO:0000313" key="1">
    <source>
        <dbReference type="Proteomes" id="UP000887565"/>
    </source>
</evidence>